<name>A0A852ZWG6_9ACTN</name>
<evidence type="ECO:0000259" key="4">
    <source>
        <dbReference type="Pfam" id="PF08241"/>
    </source>
</evidence>
<comment type="caution">
    <text evidence="5">The sequence shown here is derived from an EMBL/GenBank/DDBJ whole genome shotgun (WGS) entry which is preliminary data.</text>
</comment>
<dbReference type="GO" id="GO:0032259">
    <property type="term" value="P:methylation"/>
    <property type="evidence" value="ECO:0007669"/>
    <property type="project" value="UniProtKB-KW"/>
</dbReference>
<dbReference type="RefSeq" id="WP_179815275.1">
    <property type="nucleotide sequence ID" value="NZ_JACBZD010000001.1"/>
</dbReference>
<dbReference type="PANTHER" id="PTHR44942:SF4">
    <property type="entry name" value="METHYLTRANSFERASE TYPE 11 DOMAIN-CONTAINING PROTEIN"/>
    <property type="match status" value="1"/>
</dbReference>
<evidence type="ECO:0000256" key="3">
    <source>
        <dbReference type="ARBA" id="ARBA00022679"/>
    </source>
</evidence>
<reference evidence="5 6" key="1">
    <citation type="submission" date="2020-07" db="EMBL/GenBank/DDBJ databases">
        <title>Sequencing the genomes of 1000 actinobacteria strains.</title>
        <authorList>
            <person name="Klenk H.-P."/>
        </authorList>
    </citation>
    <scope>NUCLEOTIDE SEQUENCE [LARGE SCALE GENOMIC DNA]</scope>
    <source>
        <strain evidence="5 6">DSM 42178</strain>
    </source>
</reference>
<feature type="domain" description="Methyltransferase type 11" evidence="4">
    <location>
        <begin position="57"/>
        <end position="156"/>
    </location>
</feature>
<dbReference type="SUPFAM" id="SSF53335">
    <property type="entry name" value="S-adenosyl-L-methionine-dependent methyltransferases"/>
    <property type="match status" value="1"/>
</dbReference>
<organism evidence="5 6">
    <name type="scientific">Allostreptomyces psammosilenae</name>
    <dbReference type="NCBI Taxonomy" id="1892865"/>
    <lineage>
        <taxon>Bacteria</taxon>
        <taxon>Bacillati</taxon>
        <taxon>Actinomycetota</taxon>
        <taxon>Actinomycetes</taxon>
        <taxon>Kitasatosporales</taxon>
        <taxon>Streptomycetaceae</taxon>
        <taxon>Allostreptomyces</taxon>
    </lineage>
</organism>
<dbReference type="PANTHER" id="PTHR44942">
    <property type="entry name" value="METHYLTRANSF_11 DOMAIN-CONTAINING PROTEIN"/>
    <property type="match status" value="1"/>
</dbReference>
<dbReference type="Pfam" id="PF08241">
    <property type="entry name" value="Methyltransf_11"/>
    <property type="match status" value="1"/>
</dbReference>
<dbReference type="InterPro" id="IPR029063">
    <property type="entry name" value="SAM-dependent_MTases_sf"/>
</dbReference>
<dbReference type="GO" id="GO:0008757">
    <property type="term" value="F:S-adenosylmethionine-dependent methyltransferase activity"/>
    <property type="evidence" value="ECO:0007669"/>
    <property type="project" value="InterPro"/>
</dbReference>
<dbReference type="EMBL" id="JACBZD010000001">
    <property type="protein sequence ID" value="NYI06743.1"/>
    <property type="molecule type" value="Genomic_DNA"/>
</dbReference>
<keyword evidence="6" id="KW-1185">Reference proteome</keyword>
<sequence length="279" mass="31144">MVRGGDSLWDRRGRRFGAVVRVPPSWPEVGEGDRVRPGYPEELFDDLVALLPGDRVVEVGAGTGGATARLVARGVRPCCVEPDPRMVEVLTERLGALPGGRPGGGVLVRESTFEEWSARDPGGWDALVSAQAWHWTNPATRWARAARVLRRGGLLALLWNVERWGERPEHAVVDRVLARYGEAPLAVAARVSPEARGWPAREIAALPEFDGPRVRGYRWSRWWQAREFAAYRSVTPAFRAMPERRREALVADIAAALLEENGGRLRLDWDTHLFLARRV</sequence>
<keyword evidence="2 5" id="KW-0489">Methyltransferase</keyword>
<keyword evidence="3 5" id="KW-0808">Transferase</keyword>
<dbReference type="InterPro" id="IPR013216">
    <property type="entry name" value="Methyltransf_11"/>
</dbReference>
<evidence type="ECO:0000256" key="1">
    <source>
        <dbReference type="ARBA" id="ARBA00008361"/>
    </source>
</evidence>
<dbReference type="InterPro" id="IPR051052">
    <property type="entry name" value="Diverse_substrate_MTase"/>
</dbReference>
<dbReference type="CDD" id="cd02440">
    <property type="entry name" value="AdoMet_MTases"/>
    <property type="match status" value="1"/>
</dbReference>
<protein>
    <submittedName>
        <fullName evidence="5">SAM-dependent methyltransferase</fullName>
    </submittedName>
</protein>
<dbReference type="Proteomes" id="UP000567795">
    <property type="component" value="Unassembled WGS sequence"/>
</dbReference>
<evidence type="ECO:0000256" key="2">
    <source>
        <dbReference type="ARBA" id="ARBA00022603"/>
    </source>
</evidence>
<dbReference type="AlphaFoldDB" id="A0A852ZWG6"/>
<evidence type="ECO:0000313" key="6">
    <source>
        <dbReference type="Proteomes" id="UP000567795"/>
    </source>
</evidence>
<accession>A0A852ZWG6</accession>
<comment type="similarity">
    <text evidence="1">Belongs to the methyltransferase superfamily.</text>
</comment>
<evidence type="ECO:0000313" key="5">
    <source>
        <dbReference type="EMBL" id="NYI06743.1"/>
    </source>
</evidence>
<dbReference type="Gene3D" id="3.40.50.150">
    <property type="entry name" value="Vaccinia Virus protein VP39"/>
    <property type="match status" value="1"/>
</dbReference>
<gene>
    <name evidence="5" type="ORF">FHU37_003686</name>
</gene>
<proteinExistence type="inferred from homology"/>